<dbReference type="GO" id="GO:0008270">
    <property type="term" value="F:zinc ion binding"/>
    <property type="evidence" value="ECO:0007669"/>
    <property type="project" value="UniProtKB-KW"/>
</dbReference>
<protein>
    <recommendedName>
        <fullName evidence="3">CCHC-type domain-containing protein</fullName>
    </recommendedName>
</protein>
<dbReference type="Proteomes" id="UP000078492">
    <property type="component" value="Unassembled WGS sequence"/>
</dbReference>
<dbReference type="InterPro" id="IPR036875">
    <property type="entry name" value="Znf_CCHC_sf"/>
</dbReference>
<dbReference type="InterPro" id="IPR001878">
    <property type="entry name" value="Znf_CCHC"/>
</dbReference>
<reference evidence="4 5" key="1">
    <citation type="submission" date="2015-09" db="EMBL/GenBank/DDBJ databases">
        <title>Trachymyrmex cornetzi WGS genome.</title>
        <authorList>
            <person name="Nygaard S."/>
            <person name="Hu H."/>
            <person name="Boomsma J."/>
            <person name="Zhang G."/>
        </authorList>
    </citation>
    <scope>NUCLEOTIDE SEQUENCE [LARGE SCALE GENOMIC DNA]</scope>
    <source>
        <strain evidence="4">Tcor2-1</strain>
        <tissue evidence="4">Whole body</tissue>
    </source>
</reference>
<keyword evidence="1" id="KW-0862">Zinc</keyword>
<dbReference type="AlphaFoldDB" id="A0A151JNV7"/>
<accession>A0A151JNV7</accession>
<dbReference type="Gene3D" id="4.10.60.10">
    <property type="entry name" value="Zinc finger, CCHC-type"/>
    <property type="match status" value="1"/>
</dbReference>
<sequence length="209" mass="23908">MEEGKNHSAEQQRAILENIKEQALYNFQIGLNNEIKLLVRAQRHTSLQEAITGSSAEEKVKGPSAKQSYNRNKFDNNNPRRSNQDVGITCLKCGKRGHLGCDCRTSRYANKFSLPRAEGPPVNTVNKYCNYCKKAGHTRKECWSLNGRPRNEDKPQCETNKKYYSKNNEGQRSKYKAIKNSDTQSSEEDEPDDSRKKRTAADYRVTRAL</sequence>
<evidence type="ECO:0000313" key="4">
    <source>
        <dbReference type="EMBL" id="KYN27982.1"/>
    </source>
</evidence>
<dbReference type="EMBL" id="KQ978846">
    <property type="protein sequence ID" value="KYN27982.1"/>
    <property type="molecule type" value="Genomic_DNA"/>
</dbReference>
<name>A0A151JNV7_9HYME</name>
<keyword evidence="1" id="KW-0863">Zinc-finger</keyword>
<dbReference type="GO" id="GO:0003676">
    <property type="term" value="F:nucleic acid binding"/>
    <property type="evidence" value="ECO:0007669"/>
    <property type="project" value="InterPro"/>
</dbReference>
<feature type="compositionally biased region" description="Basic and acidic residues" evidence="2">
    <location>
        <begin position="193"/>
        <end position="209"/>
    </location>
</feature>
<evidence type="ECO:0000256" key="2">
    <source>
        <dbReference type="SAM" id="MobiDB-lite"/>
    </source>
</evidence>
<dbReference type="SMART" id="SM00343">
    <property type="entry name" value="ZnF_C2HC"/>
    <property type="match status" value="2"/>
</dbReference>
<feature type="region of interest" description="Disordered" evidence="2">
    <location>
        <begin position="50"/>
        <end position="81"/>
    </location>
</feature>
<evidence type="ECO:0000259" key="3">
    <source>
        <dbReference type="PROSITE" id="PS50158"/>
    </source>
</evidence>
<feature type="compositionally biased region" description="Polar residues" evidence="2">
    <location>
        <begin position="65"/>
        <end position="81"/>
    </location>
</feature>
<keyword evidence="1" id="KW-0479">Metal-binding</keyword>
<proteinExistence type="predicted"/>
<dbReference type="SUPFAM" id="SSF57756">
    <property type="entry name" value="Retrovirus zinc finger-like domains"/>
    <property type="match status" value="1"/>
</dbReference>
<gene>
    <name evidence="4" type="ORF">ALC57_02606</name>
</gene>
<keyword evidence="5" id="KW-1185">Reference proteome</keyword>
<feature type="domain" description="CCHC-type" evidence="3">
    <location>
        <begin position="90"/>
        <end position="104"/>
    </location>
</feature>
<feature type="region of interest" description="Disordered" evidence="2">
    <location>
        <begin position="145"/>
        <end position="209"/>
    </location>
</feature>
<dbReference type="PROSITE" id="PS50158">
    <property type="entry name" value="ZF_CCHC"/>
    <property type="match status" value="1"/>
</dbReference>
<evidence type="ECO:0000313" key="5">
    <source>
        <dbReference type="Proteomes" id="UP000078492"/>
    </source>
</evidence>
<feature type="compositionally biased region" description="Basic and acidic residues" evidence="2">
    <location>
        <begin position="149"/>
        <end position="161"/>
    </location>
</feature>
<organism evidence="4 5">
    <name type="scientific">Trachymyrmex cornetzi</name>
    <dbReference type="NCBI Taxonomy" id="471704"/>
    <lineage>
        <taxon>Eukaryota</taxon>
        <taxon>Metazoa</taxon>
        <taxon>Ecdysozoa</taxon>
        <taxon>Arthropoda</taxon>
        <taxon>Hexapoda</taxon>
        <taxon>Insecta</taxon>
        <taxon>Pterygota</taxon>
        <taxon>Neoptera</taxon>
        <taxon>Endopterygota</taxon>
        <taxon>Hymenoptera</taxon>
        <taxon>Apocrita</taxon>
        <taxon>Aculeata</taxon>
        <taxon>Formicoidea</taxon>
        <taxon>Formicidae</taxon>
        <taxon>Myrmicinae</taxon>
        <taxon>Trachymyrmex</taxon>
    </lineage>
</organism>
<evidence type="ECO:0000256" key="1">
    <source>
        <dbReference type="PROSITE-ProRule" id="PRU00047"/>
    </source>
</evidence>